<evidence type="ECO:0000256" key="13">
    <source>
        <dbReference type="ARBA" id="ARBA00023242"/>
    </source>
</evidence>
<keyword evidence="9" id="KW-0472">Membrane</keyword>
<evidence type="ECO:0000256" key="5">
    <source>
        <dbReference type="ARBA" id="ARBA00022659"/>
    </source>
</evidence>
<dbReference type="GO" id="GO:0005886">
    <property type="term" value="C:plasma membrane"/>
    <property type="evidence" value="ECO:0007669"/>
    <property type="project" value="UniProtKB-ARBA"/>
</dbReference>
<keyword evidence="12" id="KW-0325">Glycoprotein</keyword>
<evidence type="ECO:0000256" key="11">
    <source>
        <dbReference type="ARBA" id="ARBA00023170"/>
    </source>
</evidence>
<evidence type="ECO:0000256" key="15">
    <source>
        <dbReference type="ARBA" id="ARBA00062744"/>
    </source>
</evidence>
<dbReference type="Gene3D" id="2.20.28.230">
    <property type="match status" value="1"/>
</dbReference>
<evidence type="ECO:0000313" key="21">
    <source>
        <dbReference type="Proteomes" id="UP000299084"/>
    </source>
</evidence>
<evidence type="ECO:0000256" key="3">
    <source>
        <dbReference type="ARBA" id="ARBA00022525"/>
    </source>
</evidence>
<keyword evidence="3" id="KW-0964">Secreted</keyword>
<dbReference type="CDD" id="cd00033">
    <property type="entry name" value="CCP"/>
    <property type="match status" value="1"/>
</dbReference>
<evidence type="ECO:0000313" key="20">
    <source>
        <dbReference type="EMBL" id="KAB1253978.1"/>
    </source>
</evidence>
<evidence type="ECO:0000256" key="6">
    <source>
        <dbReference type="ARBA" id="ARBA00022692"/>
    </source>
</evidence>
<dbReference type="GO" id="GO:0009986">
    <property type="term" value="C:cell surface"/>
    <property type="evidence" value="ECO:0007669"/>
    <property type="project" value="UniProtKB-SubCell"/>
</dbReference>
<dbReference type="GO" id="GO:0005576">
    <property type="term" value="C:extracellular region"/>
    <property type="evidence" value="ECO:0007669"/>
    <property type="project" value="UniProtKB-SubCell"/>
</dbReference>
<dbReference type="InterPro" id="IPR042372">
    <property type="entry name" value="IL15RA"/>
</dbReference>
<proteinExistence type="predicted"/>
<feature type="region of interest" description="Disordered" evidence="18">
    <location>
        <begin position="235"/>
        <end position="299"/>
    </location>
</feature>
<evidence type="ECO:0000256" key="14">
    <source>
        <dbReference type="ARBA" id="ARBA00046292"/>
    </source>
</evidence>
<dbReference type="SUPFAM" id="SSF57535">
    <property type="entry name" value="Complement control module/SCR domain"/>
    <property type="match status" value="1"/>
</dbReference>
<accession>A0A5N4C514</accession>
<comment type="caution">
    <text evidence="20">The sequence shown here is derived from an EMBL/GenBank/DDBJ whole genome shotgun (WGS) entry which is preliminary data.</text>
</comment>
<keyword evidence="10" id="KW-1015">Disulfide bond</keyword>
<protein>
    <recommendedName>
        <fullName evidence="16">Interleukin-15 receptor subunit alpha</fullName>
    </recommendedName>
</protein>
<feature type="domain" description="Sushi" evidence="19">
    <location>
        <begin position="62"/>
        <end position="126"/>
    </location>
</feature>
<dbReference type="PANTHER" id="PTHR15060">
    <property type="entry name" value="INTERLEUKIN-15 RECEPTOR SUBUNIT ALPHA"/>
    <property type="match status" value="1"/>
</dbReference>
<evidence type="ECO:0000256" key="8">
    <source>
        <dbReference type="ARBA" id="ARBA00022989"/>
    </source>
</evidence>
<evidence type="ECO:0000256" key="18">
    <source>
        <dbReference type="SAM" id="MobiDB-lite"/>
    </source>
</evidence>
<dbReference type="GO" id="GO:0031410">
    <property type="term" value="C:cytoplasmic vesicle"/>
    <property type="evidence" value="ECO:0007669"/>
    <property type="project" value="UniProtKB-ARBA"/>
</dbReference>
<evidence type="ECO:0000256" key="1">
    <source>
        <dbReference type="ARBA" id="ARBA00004239"/>
    </source>
</evidence>
<comment type="subunit">
    <text evidence="15">The interleukin-15 receptor IL15R is a heterotrimer of IL15RA, IL2RB and IL2RG. IL15RA also self-associates. Interacts with SYK.</text>
</comment>
<evidence type="ECO:0000256" key="4">
    <source>
        <dbReference type="ARBA" id="ARBA00022553"/>
    </source>
</evidence>
<keyword evidence="11 20" id="KW-0675">Receptor</keyword>
<dbReference type="FunFam" id="2.20.28.230:FF:000001">
    <property type="entry name" value="Interleukin 15 receptor subunit alpha"/>
    <property type="match status" value="1"/>
</dbReference>
<keyword evidence="5 17" id="KW-0768">Sushi</keyword>
<name>A0A5N4C514_CAMDR</name>
<reference evidence="20 21" key="1">
    <citation type="journal article" date="2019" name="Mol. Ecol. Resour.">
        <title>Improving Illumina assemblies with Hi-C and long reads: an example with the North African dromedary.</title>
        <authorList>
            <person name="Elbers J.P."/>
            <person name="Rogers M.F."/>
            <person name="Perelman P.L."/>
            <person name="Proskuryakova A.A."/>
            <person name="Serdyukova N.A."/>
            <person name="Johnson W.E."/>
            <person name="Horin P."/>
            <person name="Corander J."/>
            <person name="Murphy D."/>
            <person name="Burger P.A."/>
        </authorList>
    </citation>
    <scope>NUCLEOTIDE SEQUENCE [LARGE SCALE GENOMIC DNA]</scope>
    <source>
        <strain evidence="20">Drom800</strain>
        <tissue evidence="20">Blood</tissue>
    </source>
</reference>
<evidence type="ECO:0000256" key="7">
    <source>
        <dbReference type="ARBA" id="ARBA00022729"/>
    </source>
</evidence>
<dbReference type="PROSITE" id="PS50923">
    <property type="entry name" value="SUSHI"/>
    <property type="match status" value="1"/>
</dbReference>
<evidence type="ECO:0000256" key="9">
    <source>
        <dbReference type="ARBA" id="ARBA00023136"/>
    </source>
</evidence>
<keyword evidence="13" id="KW-0539">Nucleus</keyword>
<keyword evidence="4" id="KW-0597">Phosphoprotein</keyword>
<comment type="subcellular location">
    <subcellularLocation>
        <location evidence="2">Cell surface</location>
    </subcellularLocation>
    <subcellularLocation>
        <location evidence="14">Nucleus membrane</location>
        <topology evidence="14">Single-pass type I membrane protein</topology>
    </subcellularLocation>
    <subcellularLocation>
        <location evidence="1">Secreted</location>
        <location evidence="1">Extracellular space</location>
    </subcellularLocation>
</comment>
<keyword evidence="6" id="KW-0812">Transmembrane</keyword>
<evidence type="ECO:0000256" key="10">
    <source>
        <dbReference type="ARBA" id="ARBA00023157"/>
    </source>
</evidence>
<organism evidence="20 21">
    <name type="scientific">Camelus dromedarius</name>
    <name type="common">Dromedary</name>
    <name type="synonym">Arabian camel</name>
    <dbReference type="NCBI Taxonomy" id="9838"/>
    <lineage>
        <taxon>Eukaryota</taxon>
        <taxon>Metazoa</taxon>
        <taxon>Chordata</taxon>
        <taxon>Craniata</taxon>
        <taxon>Vertebrata</taxon>
        <taxon>Euteleostomi</taxon>
        <taxon>Mammalia</taxon>
        <taxon>Eutheria</taxon>
        <taxon>Laurasiatheria</taxon>
        <taxon>Artiodactyla</taxon>
        <taxon>Tylopoda</taxon>
        <taxon>Camelidae</taxon>
        <taxon>Camelus</taxon>
    </lineage>
</organism>
<evidence type="ECO:0000256" key="16">
    <source>
        <dbReference type="ARBA" id="ARBA00069591"/>
    </source>
</evidence>
<dbReference type="InterPro" id="IPR035976">
    <property type="entry name" value="Sushi/SCR/CCP_sf"/>
</dbReference>
<evidence type="ECO:0000259" key="19">
    <source>
        <dbReference type="PROSITE" id="PS50923"/>
    </source>
</evidence>
<evidence type="ECO:0000256" key="12">
    <source>
        <dbReference type="ARBA" id="ARBA00023180"/>
    </source>
</evidence>
<dbReference type="GO" id="GO:0042010">
    <property type="term" value="F:interleukin-15 receptor activity"/>
    <property type="evidence" value="ECO:0007669"/>
    <property type="project" value="InterPro"/>
</dbReference>
<dbReference type="AlphaFoldDB" id="A0A5N4C514"/>
<dbReference type="GO" id="GO:0031965">
    <property type="term" value="C:nuclear membrane"/>
    <property type="evidence" value="ECO:0007669"/>
    <property type="project" value="UniProtKB-SubCell"/>
</dbReference>
<gene>
    <name evidence="20" type="ORF">Cadr_000027088</name>
</gene>
<dbReference type="EMBL" id="JWIN03000035">
    <property type="protein sequence ID" value="KAB1253978.1"/>
    <property type="molecule type" value="Genomic_DNA"/>
</dbReference>
<dbReference type="PANTHER" id="PTHR15060:SF0">
    <property type="entry name" value="INTERLEUKIN-15 RECEPTOR SUBUNIT ALPHA"/>
    <property type="match status" value="1"/>
</dbReference>
<dbReference type="SMART" id="SM00032">
    <property type="entry name" value="CCP"/>
    <property type="match status" value="1"/>
</dbReference>
<keyword evidence="21" id="KW-1185">Reference proteome</keyword>
<keyword evidence="7" id="KW-0732">Signal</keyword>
<evidence type="ECO:0000256" key="17">
    <source>
        <dbReference type="PROSITE-ProRule" id="PRU00302"/>
    </source>
</evidence>
<sequence length="299" mass="33043">MSVLHHHLRDSGFHEGCVRQEKLVLLLTELDTRLAQRRETLQKRVTGPEDLLAAPVSQQTRITCPTPTSVEHANIRVKSYNLNSRERYVCNSGFKRKAGTSSLTECVFNKTMNIAHWTTPNLKCIRDPSLTHQRPPPMTTPAGVTPGPESHISSGKGRNVGNFFRTPIPCYHQDPTEPSDSCRSIQGQSCDCSRLRTRGRAGRCVCGVAPGVLQKVQVSKLTRYRVLKWKAQRSCQWPGEPTQEGRAQNTDHTAEEVPGDTEASRGHSEGPVLLQPKRTESRLGKLAPGKSLPGCPGIT</sequence>
<evidence type="ECO:0000256" key="2">
    <source>
        <dbReference type="ARBA" id="ARBA00004241"/>
    </source>
</evidence>
<keyword evidence="8" id="KW-1133">Transmembrane helix</keyword>
<comment type="caution">
    <text evidence="17">Lacks conserved residue(s) required for the propagation of feature annotation.</text>
</comment>
<dbReference type="InterPro" id="IPR000436">
    <property type="entry name" value="Sushi_SCR_CCP_dom"/>
</dbReference>
<dbReference type="Proteomes" id="UP000299084">
    <property type="component" value="Unassembled WGS sequence"/>
</dbReference>
<dbReference type="Pfam" id="PF00084">
    <property type="entry name" value="Sushi"/>
    <property type="match status" value="1"/>
</dbReference>